<evidence type="ECO:0000313" key="2">
    <source>
        <dbReference type="Proteomes" id="UP000017396"/>
    </source>
</evidence>
<dbReference type="InterPro" id="IPR045584">
    <property type="entry name" value="Pilin-like"/>
</dbReference>
<dbReference type="Proteomes" id="UP000017396">
    <property type="component" value="Chromosome"/>
</dbReference>
<dbReference type="STRING" id="1183438.GKIL_2605"/>
<dbReference type="HOGENOM" id="CLU_1784115_0_0_3"/>
<keyword evidence="2" id="KW-1185">Reference proteome</keyword>
<dbReference type="RefSeq" id="WP_023174045.1">
    <property type="nucleotide sequence ID" value="NC_022600.1"/>
</dbReference>
<reference evidence="1 2" key="1">
    <citation type="journal article" date="2013" name="PLoS ONE">
        <title>Cultivation and Complete Genome Sequencing of Gloeobacter kilaueensis sp. nov., from a Lava Cave in Kilauea Caldera, Hawai'i.</title>
        <authorList>
            <person name="Saw J.H."/>
            <person name="Schatz M."/>
            <person name="Brown M.V."/>
            <person name="Kunkel D.D."/>
            <person name="Foster J.S."/>
            <person name="Shick H."/>
            <person name="Christensen S."/>
            <person name="Hou S."/>
            <person name="Wan X."/>
            <person name="Donachie S.P."/>
        </authorList>
    </citation>
    <scope>NUCLEOTIDE SEQUENCE [LARGE SCALE GENOMIC DNA]</scope>
    <source>
        <strain evidence="2">JS</strain>
    </source>
</reference>
<dbReference type="InterPro" id="IPR012902">
    <property type="entry name" value="N_methyl_site"/>
</dbReference>
<sequence>MMRTRYFQLQRRNTRGFTLFEMVIVLAALAVLGGVVATTTVGVTRDANVEATTQGVETMSQWRSQIATANQPGTTNCWNNANLDPLCAGYDSPGDPTIISVPSLLNEGKPMFWPVVKAPWSAVCDQARYPDHYRRVTTILGECSPGWDSAYPLNSTMDRFVANLAKMRL</sequence>
<gene>
    <name evidence="1" type="ORF">GKIL_2605</name>
</gene>
<dbReference type="AlphaFoldDB" id="U5QIX2"/>
<dbReference type="KEGG" id="glj:GKIL_2605"/>
<proteinExistence type="predicted"/>
<dbReference type="Pfam" id="PF07963">
    <property type="entry name" value="N_methyl"/>
    <property type="match status" value="1"/>
</dbReference>
<dbReference type="SUPFAM" id="SSF54523">
    <property type="entry name" value="Pili subunits"/>
    <property type="match status" value="1"/>
</dbReference>
<organism evidence="1 2">
    <name type="scientific">Gloeobacter kilaueensis (strain ATCC BAA-2537 / CCAP 1431/1 / ULC 316 / JS1)</name>
    <dbReference type="NCBI Taxonomy" id="1183438"/>
    <lineage>
        <taxon>Bacteria</taxon>
        <taxon>Bacillati</taxon>
        <taxon>Cyanobacteriota</taxon>
        <taxon>Cyanophyceae</taxon>
        <taxon>Gloeobacterales</taxon>
        <taxon>Gloeobacteraceae</taxon>
        <taxon>Gloeobacter</taxon>
    </lineage>
</organism>
<name>U5QIX2_GLOK1</name>
<protein>
    <submittedName>
        <fullName evidence="1">Methylation site containing protein</fullName>
    </submittedName>
</protein>
<evidence type="ECO:0000313" key="1">
    <source>
        <dbReference type="EMBL" id="AGY58851.1"/>
    </source>
</evidence>
<accession>U5QIX2</accession>
<dbReference type="EMBL" id="CP003587">
    <property type="protein sequence ID" value="AGY58851.1"/>
    <property type="molecule type" value="Genomic_DNA"/>
</dbReference>
<dbReference type="NCBIfam" id="TIGR02532">
    <property type="entry name" value="IV_pilin_GFxxxE"/>
    <property type="match status" value="1"/>
</dbReference>